<dbReference type="PROSITE" id="PS00301">
    <property type="entry name" value="G_TR_1"/>
    <property type="match status" value="1"/>
</dbReference>
<evidence type="ECO:0000256" key="4">
    <source>
        <dbReference type="SAM" id="MobiDB-lite"/>
    </source>
</evidence>
<sequence length="614" mass="67645">MAGRTARSALLPAPRLIPRRRRLLSFFTFITVIALTVALARVAYGPSGVTLRTSLSPLQQADTRLDAQRFTHAASALESRRTMRASRNVQARGDGEEYTIEGLSGGGDAAAAPADSSEPLKPHLSIVICGHVDSGKSTTTGRLLFELGGIEEREMERLKSEAKALNKETFLFAFYMDRQKEERERGVTITCATKEFFTEKWHYTIIDAPGHKDFIKNMISGAAQADVALLMLPADGNAWTAIQKGNHKVGEVQGQTRHHARLLNLLGVKQLICAVNKMDCDQAKYSKARYDEILKEFKSTLAKVGWKKDFIDKSIPFLPLSGFGGDNLIQKSKNMDWWNGCDITTSWGDSIHVNTLLDCLNSMVRPPPRKKDAPLRLPVAGVYRIKGVGDVLAGRVEQGVLKNEADVIFLPTHVPNHPCNGKVFSIEMHHKRMMEALPGDNIGMNVKGFPKDNPPRSGDVMILSGDKSLQSTGEFTAQVQVLDVPHEVKPGYSPIGFVRCGRSACKLKKINWKMGKETGGKKVENPAMLKHGEMAEVVFEPMFGFVAEPFKRCEGLARIAFLDGNGVVMLGKVTKTVPKSFGSDKKDKGGKDGDKKGKDDKKKDDKKKSSKKKK</sequence>
<dbReference type="InterPro" id="IPR009001">
    <property type="entry name" value="Transl_elong_EF1A/Init_IF2_C"/>
</dbReference>
<dbReference type="PROSITE" id="PS51722">
    <property type="entry name" value="G_TR_2"/>
    <property type="match status" value="1"/>
</dbReference>
<evidence type="ECO:0000259" key="5">
    <source>
        <dbReference type="PROSITE" id="PS51722"/>
    </source>
</evidence>
<dbReference type="CDD" id="cd03693">
    <property type="entry name" value="EF1_alpha_II"/>
    <property type="match status" value="1"/>
</dbReference>
<dbReference type="SUPFAM" id="SSF52540">
    <property type="entry name" value="P-loop containing nucleoside triphosphate hydrolases"/>
    <property type="match status" value="1"/>
</dbReference>
<accession>B5A4P5</accession>
<dbReference type="InterPro" id="IPR027417">
    <property type="entry name" value="P-loop_NTPase"/>
</dbReference>
<feature type="compositionally biased region" description="Basic and acidic residues" evidence="4">
    <location>
        <begin position="582"/>
        <end position="607"/>
    </location>
</feature>
<dbReference type="SUPFAM" id="SSF50447">
    <property type="entry name" value="Translation proteins"/>
    <property type="match status" value="1"/>
</dbReference>
<evidence type="ECO:0000256" key="2">
    <source>
        <dbReference type="ARBA" id="ARBA00022741"/>
    </source>
</evidence>
<dbReference type="PRINTS" id="PR00315">
    <property type="entry name" value="ELONGATNFCT"/>
</dbReference>
<dbReference type="Gene3D" id="2.40.30.10">
    <property type="entry name" value="Translation factors"/>
    <property type="match status" value="2"/>
</dbReference>
<comment type="similarity">
    <text evidence="1">Belongs to the TRAFAC class translation factor GTPase superfamily. Classic translation factor GTPase family. EF-Tu/EF-1A subfamily.</text>
</comment>
<organism evidence="6">
    <name type="scientific">Gymnochlora stellata</name>
    <dbReference type="NCBI Taxonomy" id="67809"/>
    <lineage>
        <taxon>Eukaryota</taxon>
        <taxon>Sar</taxon>
        <taxon>Rhizaria</taxon>
        <taxon>Cercozoa</taxon>
        <taxon>Chlorarachniophyceae</taxon>
        <taxon>Gymnochlora</taxon>
    </lineage>
</organism>
<feature type="domain" description="Tr-type G" evidence="5">
    <location>
        <begin position="121"/>
        <end position="369"/>
    </location>
</feature>
<dbReference type="AlphaFoldDB" id="B5A4P5"/>
<evidence type="ECO:0000313" key="6">
    <source>
        <dbReference type="EMBL" id="ACF24595.1"/>
    </source>
</evidence>
<keyword evidence="6" id="KW-0648">Protein biosynthesis</keyword>
<dbReference type="SUPFAM" id="SSF50465">
    <property type="entry name" value="EF-Tu/eEF-1alpha/eIF2-gamma C-terminal domain"/>
    <property type="match status" value="1"/>
</dbReference>
<feature type="region of interest" description="Disordered" evidence="4">
    <location>
        <begin position="577"/>
        <end position="614"/>
    </location>
</feature>
<dbReference type="EMBL" id="EU810329">
    <property type="protein sequence ID" value="ACF24595.1"/>
    <property type="molecule type" value="mRNA"/>
</dbReference>
<dbReference type="GO" id="GO:0003746">
    <property type="term" value="F:translation elongation factor activity"/>
    <property type="evidence" value="ECO:0007669"/>
    <property type="project" value="UniProtKB-KW"/>
</dbReference>
<keyword evidence="3" id="KW-0342">GTP-binding</keyword>
<dbReference type="PANTHER" id="PTHR23115">
    <property type="entry name" value="TRANSLATION FACTOR"/>
    <property type="match status" value="1"/>
</dbReference>
<dbReference type="Gene3D" id="3.40.50.300">
    <property type="entry name" value="P-loop containing nucleotide triphosphate hydrolases"/>
    <property type="match status" value="1"/>
</dbReference>
<dbReference type="InterPro" id="IPR054696">
    <property type="entry name" value="GTP-eEF1A_C"/>
</dbReference>
<dbReference type="GO" id="GO:0003924">
    <property type="term" value="F:GTPase activity"/>
    <property type="evidence" value="ECO:0007669"/>
    <property type="project" value="InterPro"/>
</dbReference>
<name>B5A4P5_GYMST</name>
<dbReference type="InterPro" id="IPR031157">
    <property type="entry name" value="G_TR_CS"/>
</dbReference>
<proteinExistence type="evidence at transcript level"/>
<keyword evidence="6" id="KW-0251">Elongation factor</keyword>
<evidence type="ECO:0000256" key="3">
    <source>
        <dbReference type="ARBA" id="ARBA00023134"/>
    </source>
</evidence>
<dbReference type="Pfam" id="PF00009">
    <property type="entry name" value="GTP_EFTU"/>
    <property type="match status" value="1"/>
</dbReference>
<dbReference type="InterPro" id="IPR009000">
    <property type="entry name" value="Transl_B-barrel_sf"/>
</dbReference>
<dbReference type="InterPro" id="IPR004161">
    <property type="entry name" value="EFTu-like_2"/>
</dbReference>
<reference evidence="6" key="1">
    <citation type="journal article" date="2008" name="Mol. Biol. Evol.">
        <title>Nucleus-encoded periplastid-targeted EFL in chlorarachniophytes.</title>
        <authorList>
            <person name="Gile G.H."/>
            <person name="Keeling P.J."/>
        </authorList>
    </citation>
    <scope>NUCLEOTIDE SEQUENCE</scope>
    <source>
        <strain evidence="6">CCMP 2057</strain>
    </source>
</reference>
<dbReference type="GO" id="GO:0005525">
    <property type="term" value="F:GTP binding"/>
    <property type="evidence" value="ECO:0007669"/>
    <property type="project" value="UniProtKB-KW"/>
</dbReference>
<dbReference type="CDD" id="cd01883">
    <property type="entry name" value="EF1_alpha"/>
    <property type="match status" value="1"/>
</dbReference>
<dbReference type="Pfam" id="PF03144">
    <property type="entry name" value="GTP_EFTU_D2"/>
    <property type="match status" value="1"/>
</dbReference>
<dbReference type="InterPro" id="IPR000795">
    <property type="entry name" value="T_Tr_GTP-bd_dom"/>
</dbReference>
<dbReference type="InterPro" id="IPR050100">
    <property type="entry name" value="TRAFAC_GTPase_members"/>
</dbReference>
<evidence type="ECO:0000256" key="1">
    <source>
        <dbReference type="ARBA" id="ARBA00007249"/>
    </source>
</evidence>
<keyword evidence="2" id="KW-0547">Nucleotide-binding</keyword>
<protein>
    <submittedName>
        <fullName evidence="6">Translation elongation factor 1A-like</fullName>
    </submittedName>
</protein>
<dbReference type="FunFam" id="2.40.30.10:FF:000159">
    <property type="entry name" value="Translation elongation factor alpha"/>
    <property type="match status" value="1"/>
</dbReference>
<dbReference type="FunFam" id="2.40.30.10:FF:000115">
    <property type="entry name" value="Eukaryotic translation elongation factor 1 alpha"/>
    <property type="match status" value="1"/>
</dbReference>
<dbReference type="FunFam" id="3.40.50.300:FF:002868">
    <property type="entry name" value="Eukaryotic translation elongation factor 1 alpha 2"/>
    <property type="match status" value="1"/>
</dbReference>
<dbReference type="Pfam" id="PF22594">
    <property type="entry name" value="GTP-eEF1A_C"/>
    <property type="match status" value="1"/>
</dbReference>